<dbReference type="InterPro" id="IPR001763">
    <property type="entry name" value="Rhodanese-like_dom"/>
</dbReference>
<feature type="domain" description="Rhodanese" evidence="1">
    <location>
        <begin position="21"/>
        <end position="124"/>
    </location>
</feature>
<dbReference type="Gene3D" id="3.40.250.10">
    <property type="entry name" value="Rhodanese-like domain"/>
    <property type="match status" value="1"/>
</dbReference>
<protein>
    <submittedName>
        <fullName evidence="2">Rhodanese-like domain-containing protein</fullName>
    </submittedName>
</protein>
<dbReference type="InterPro" id="IPR001307">
    <property type="entry name" value="Thiosulphate_STrfase_CS"/>
</dbReference>
<evidence type="ECO:0000259" key="1">
    <source>
        <dbReference type="PROSITE" id="PS50206"/>
    </source>
</evidence>
<dbReference type="InterPro" id="IPR036873">
    <property type="entry name" value="Rhodanese-like_dom_sf"/>
</dbReference>
<dbReference type="Pfam" id="PF00581">
    <property type="entry name" value="Rhodanese"/>
    <property type="match status" value="1"/>
</dbReference>
<gene>
    <name evidence="2" type="ORF">EHV23_00660</name>
</gene>
<dbReference type="SUPFAM" id="SSF52821">
    <property type="entry name" value="Rhodanese/Cell cycle control phosphatase"/>
    <property type="match status" value="1"/>
</dbReference>
<dbReference type="SMART" id="SM00450">
    <property type="entry name" value="RHOD"/>
    <property type="match status" value="1"/>
</dbReference>
<organism evidence="2 3">
    <name type="scientific">Lautropia dentalis</name>
    <dbReference type="NCBI Taxonomy" id="2490857"/>
    <lineage>
        <taxon>Bacteria</taxon>
        <taxon>Pseudomonadati</taxon>
        <taxon>Pseudomonadota</taxon>
        <taxon>Betaproteobacteria</taxon>
        <taxon>Burkholderiales</taxon>
        <taxon>Burkholderiaceae</taxon>
        <taxon>Lautropia</taxon>
    </lineage>
</organism>
<dbReference type="AlphaFoldDB" id="A0A3R8LRW4"/>
<dbReference type="GO" id="GO:0004792">
    <property type="term" value="F:thiosulfate-cyanide sulfurtransferase activity"/>
    <property type="evidence" value="ECO:0007669"/>
    <property type="project" value="InterPro"/>
</dbReference>
<dbReference type="Proteomes" id="UP000270261">
    <property type="component" value="Unassembled WGS sequence"/>
</dbReference>
<sequence>MTLHATLPETDAWELFWAIKQGKPVKVVDGRSPEAFAREHIPGALNLPLVASGADAATADAGCVVQTTSLSSLSPDVLYVCCDDGIDGDVAERTACRLQAAGLKVQILVGGIDWWRRDGYSTEGENAQTGTRVGCGCGRRG</sequence>
<dbReference type="RefSeq" id="WP_125094270.1">
    <property type="nucleotide sequence ID" value="NZ_RRUE01000001.1"/>
</dbReference>
<comment type="caution">
    <text evidence="2">The sequence shown here is derived from an EMBL/GenBank/DDBJ whole genome shotgun (WGS) entry which is preliminary data.</text>
</comment>
<keyword evidence="3" id="KW-1185">Reference proteome</keyword>
<proteinExistence type="predicted"/>
<dbReference type="PROSITE" id="PS00380">
    <property type="entry name" value="RHODANESE_1"/>
    <property type="match status" value="1"/>
</dbReference>
<evidence type="ECO:0000313" key="2">
    <source>
        <dbReference type="EMBL" id="RRN44838.1"/>
    </source>
</evidence>
<reference evidence="2 3" key="1">
    <citation type="submission" date="2018-11" db="EMBL/GenBank/DDBJ databases">
        <title>Genome sequencing of Lautropia sp. KCOM 2505 (= ChDC F240).</title>
        <authorList>
            <person name="Kook J.-K."/>
            <person name="Park S.-N."/>
            <person name="Lim Y.K."/>
        </authorList>
    </citation>
    <scope>NUCLEOTIDE SEQUENCE [LARGE SCALE GENOMIC DNA]</scope>
    <source>
        <strain evidence="2 3">KCOM 2505</strain>
    </source>
</reference>
<dbReference type="OrthoDB" id="1445766at2"/>
<name>A0A3R8LRW4_9BURK</name>
<accession>A0A3R8LRW4</accession>
<dbReference type="EMBL" id="RRUE01000001">
    <property type="protein sequence ID" value="RRN44838.1"/>
    <property type="molecule type" value="Genomic_DNA"/>
</dbReference>
<evidence type="ECO:0000313" key="3">
    <source>
        <dbReference type="Proteomes" id="UP000270261"/>
    </source>
</evidence>
<dbReference type="PROSITE" id="PS50206">
    <property type="entry name" value="RHODANESE_3"/>
    <property type="match status" value="1"/>
</dbReference>